<reference evidence="3" key="1">
    <citation type="journal article" date="2020" name="Stud. Mycol.">
        <title>101 Dothideomycetes genomes: a test case for predicting lifestyles and emergence of pathogens.</title>
        <authorList>
            <person name="Haridas S."/>
            <person name="Albert R."/>
            <person name="Binder M."/>
            <person name="Bloem J."/>
            <person name="Labutti K."/>
            <person name="Salamov A."/>
            <person name="Andreopoulos B."/>
            <person name="Baker S."/>
            <person name="Barry K."/>
            <person name="Bills G."/>
            <person name="Bluhm B."/>
            <person name="Cannon C."/>
            <person name="Castanera R."/>
            <person name="Culley D."/>
            <person name="Daum C."/>
            <person name="Ezra D."/>
            <person name="Gonzalez J."/>
            <person name="Henrissat B."/>
            <person name="Kuo A."/>
            <person name="Liang C."/>
            <person name="Lipzen A."/>
            <person name="Lutzoni F."/>
            <person name="Magnuson J."/>
            <person name="Mondo S."/>
            <person name="Nolan M."/>
            <person name="Ohm R."/>
            <person name="Pangilinan J."/>
            <person name="Park H.-J."/>
            <person name="Ramirez L."/>
            <person name="Alfaro M."/>
            <person name="Sun H."/>
            <person name="Tritt A."/>
            <person name="Yoshinaga Y."/>
            <person name="Zwiers L.-H."/>
            <person name="Turgeon B."/>
            <person name="Goodwin S."/>
            <person name="Spatafora J."/>
            <person name="Crous P."/>
            <person name="Grigoriev I."/>
        </authorList>
    </citation>
    <scope>NUCLEOTIDE SEQUENCE</scope>
    <source>
        <strain evidence="3">ATCC 16933</strain>
    </source>
</reference>
<keyword evidence="1" id="KW-0863">Zinc-finger</keyword>
<evidence type="ECO:0000313" key="3">
    <source>
        <dbReference type="EMBL" id="KAF2460096.1"/>
    </source>
</evidence>
<dbReference type="Gene3D" id="3.30.40.10">
    <property type="entry name" value="Zinc/RING finger domain, C3HC4 (zinc finger)"/>
    <property type="match status" value="1"/>
</dbReference>
<organism evidence="3 4">
    <name type="scientific">Lineolata rhizophorae</name>
    <dbReference type="NCBI Taxonomy" id="578093"/>
    <lineage>
        <taxon>Eukaryota</taxon>
        <taxon>Fungi</taxon>
        <taxon>Dikarya</taxon>
        <taxon>Ascomycota</taxon>
        <taxon>Pezizomycotina</taxon>
        <taxon>Dothideomycetes</taxon>
        <taxon>Dothideomycetes incertae sedis</taxon>
        <taxon>Lineolatales</taxon>
        <taxon>Lineolataceae</taxon>
        <taxon>Lineolata</taxon>
    </lineage>
</organism>
<dbReference type="Proteomes" id="UP000799766">
    <property type="component" value="Unassembled WGS sequence"/>
</dbReference>
<gene>
    <name evidence="3" type="ORF">BDY21DRAFT_337386</name>
</gene>
<feature type="domain" description="RING-type" evidence="2">
    <location>
        <begin position="3"/>
        <end position="52"/>
    </location>
</feature>
<dbReference type="SUPFAM" id="SSF57850">
    <property type="entry name" value="RING/U-box"/>
    <property type="match status" value="1"/>
</dbReference>
<keyword evidence="1" id="KW-0862">Zinc</keyword>
<keyword evidence="4" id="KW-1185">Reference proteome</keyword>
<protein>
    <recommendedName>
        <fullName evidence="2">RING-type domain-containing protein</fullName>
    </recommendedName>
</protein>
<dbReference type="Pfam" id="PF13920">
    <property type="entry name" value="zf-C3HC4_3"/>
    <property type="match status" value="1"/>
</dbReference>
<sequence length="64" mass="7011">MSCKICFEQLANVVFQDCGHQMACSWCAEQLIGVPQMNVAGFLVRPRCPVCRAEISGVVRALPV</sequence>
<evidence type="ECO:0000256" key="1">
    <source>
        <dbReference type="PROSITE-ProRule" id="PRU00175"/>
    </source>
</evidence>
<accession>A0A6A6P7V2</accession>
<dbReference type="InterPro" id="IPR001841">
    <property type="entry name" value="Znf_RING"/>
</dbReference>
<dbReference type="OrthoDB" id="6270329at2759"/>
<keyword evidence="1" id="KW-0479">Metal-binding</keyword>
<dbReference type="SMART" id="SM00184">
    <property type="entry name" value="RING"/>
    <property type="match status" value="1"/>
</dbReference>
<dbReference type="GO" id="GO:0008270">
    <property type="term" value="F:zinc ion binding"/>
    <property type="evidence" value="ECO:0007669"/>
    <property type="project" value="UniProtKB-KW"/>
</dbReference>
<dbReference type="AlphaFoldDB" id="A0A6A6P7V2"/>
<proteinExistence type="predicted"/>
<name>A0A6A6P7V2_9PEZI</name>
<dbReference type="PROSITE" id="PS50089">
    <property type="entry name" value="ZF_RING_2"/>
    <property type="match status" value="1"/>
</dbReference>
<dbReference type="EMBL" id="MU001674">
    <property type="protein sequence ID" value="KAF2460096.1"/>
    <property type="molecule type" value="Genomic_DNA"/>
</dbReference>
<evidence type="ECO:0000259" key="2">
    <source>
        <dbReference type="PROSITE" id="PS50089"/>
    </source>
</evidence>
<dbReference type="InterPro" id="IPR013083">
    <property type="entry name" value="Znf_RING/FYVE/PHD"/>
</dbReference>
<evidence type="ECO:0000313" key="4">
    <source>
        <dbReference type="Proteomes" id="UP000799766"/>
    </source>
</evidence>